<dbReference type="STRING" id="166486.ERS852572_03015"/>
<evidence type="ECO:0000313" key="2">
    <source>
        <dbReference type="EMBL" id="CUN26723.1"/>
    </source>
</evidence>
<name>A0A173VHR1_9FIRM</name>
<evidence type="ECO:0000313" key="5">
    <source>
        <dbReference type="EMBL" id="RHG29058.1"/>
    </source>
</evidence>
<dbReference type="EMBL" id="WGGT01000005">
    <property type="protein sequence ID" value="MVQ45241.1"/>
    <property type="molecule type" value="Genomic_DNA"/>
</dbReference>
<dbReference type="Proteomes" id="UP000284051">
    <property type="component" value="Unassembled WGS sequence"/>
</dbReference>
<feature type="transmembrane region" description="Helical" evidence="1">
    <location>
        <begin position="20"/>
        <end position="46"/>
    </location>
</feature>
<evidence type="ECO:0000313" key="3">
    <source>
        <dbReference type="EMBL" id="MTR84818.1"/>
    </source>
</evidence>
<reference evidence="4 9" key="4">
    <citation type="submission" date="2019-10" db="EMBL/GenBank/DDBJ databases">
        <title>Roseburia spp. ameliorate alcoholic fatty liver via restoration of gut barrier function.</title>
        <authorList>
            <person name="Seo B."/>
            <person name="Ko G."/>
        </authorList>
    </citation>
    <scope>NUCLEOTIDE SEQUENCE [LARGE SCALE GENOMIC DNA]</scope>
    <source>
        <strain evidence="4 9">SNUG30017</strain>
    </source>
</reference>
<dbReference type="RefSeq" id="WP_006855578.1">
    <property type="nucleotide sequence ID" value="NZ_CABIYH010000026.1"/>
</dbReference>
<dbReference type="Proteomes" id="UP000479531">
    <property type="component" value="Unassembled WGS sequence"/>
</dbReference>
<reference evidence="2 6" key="1">
    <citation type="submission" date="2015-09" db="EMBL/GenBank/DDBJ databases">
        <authorList>
            <consortium name="Pathogen Informatics"/>
        </authorList>
    </citation>
    <scope>NUCLEOTIDE SEQUENCE [LARGE SCALE GENOMIC DNA]</scope>
    <source>
        <strain evidence="2 6">2789STDY5834960</strain>
    </source>
</reference>
<dbReference type="Pfam" id="PF04854">
    <property type="entry name" value="DUF624"/>
    <property type="match status" value="1"/>
</dbReference>
<sequence>MLQNDGKFVKVLNRIADLVGLNLLAILFCIPIVTIGASITAVYGCIFRIQEKKEGYLIKDFWKLFKASFRSSTIIYLVGVLVIAMLYLDYHIFAADRTMNALQILVIAAGIIVAEIFTYAFPMESYFENTVKATVRNAVLLGISNIPYTLLMLGLNTLPFFIISKIPIAFGIWFLIGISGIAWINSFFLKKIFQNVKIRKDV</sequence>
<dbReference type="GeneID" id="61432392"/>
<feature type="transmembrane region" description="Helical" evidence="1">
    <location>
        <begin position="138"/>
        <end position="162"/>
    </location>
</feature>
<accession>A0A173VHR1</accession>
<dbReference type="Proteomes" id="UP000478483">
    <property type="component" value="Unassembled WGS sequence"/>
</dbReference>
<feature type="transmembrane region" description="Helical" evidence="1">
    <location>
        <begin position="100"/>
        <end position="117"/>
    </location>
</feature>
<dbReference type="EMBL" id="WNAJ01000006">
    <property type="protein sequence ID" value="MTR84818.1"/>
    <property type="molecule type" value="Genomic_DNA"/>
</dbReference>
<evidence type="ECO:0000313" key="7">
    <source>
        <dbReference type="Proteomes" id="UP000284051"/>
    </source>
</evidence>
<keyword evidence="1" id="KW-0472">Membrane</keyword>
<dbReference type="AlphaFoldDB" id="A0A173VHR1"/>
<feature type="transmembrane region" description="Helical" evidence="1">
    <location>
        <begin position="168"/>
        <end position="189"/>
    </location>
</feature>
<dbReference type="EMBL" id="CYXZ01000026">
    <property type="protein sequence ID" value="CUN26723.1"/>
    <property type="molecule type" value="Genomic_DNA"/>
</dbReference>
<dbReference type="InterPro" id="IPR006938">
    <property type="entry name" value="DUF624"/>
</dbReference>
<evidence type="ECO:0000313" key="6">
    <source>
        <dbReference type="Proteomes" id="UP000095350"/>
    </source>
</evidence>
<evidence type="ECO:0000313" key="8">
    <source>
        <dbReference type="Proteomes" id="UP000478483"/>
    </source>
</evidence>
<proteinExistence type="predicted"/>
<dbReference type="EMBL" id="QRID01000006">
    <property type="protein sequence ID" value="RHG29058.1"/>
    <property type="molecule type" value="Genomic_DNA"/>
</dbReference>
<organism evidence="2 6">
    <name type="scientific">Roseburia intestinalis</name>
    <dbReference type="NCBI Taxonomy" id="166486"/>
    <lineage>
        <taxon>Bacteria</taxon>
        <taxon>Bacillati</taxon>
        <taxon>Bacillota</taxon>
        <taxon>Clostridia</taxon>
        <taxon>Lachnospirales</taxon>
        <taxon>Lachnospiraceae</taxon>
        <taxon>Roseburia</taxon>
    </lineage>
</organism>
<reference evidence="5 7" key="2">
    <citation type="submission" date="2018-08" db="EMBL/GenBank/DDBJ databases">
        <title>A genome reference for cultivated species of the human gut microbiota.</title>
        <authorList>
            <person name="Zou Y."/>
            <person name="Xue W."/>
            <person name="Luo G."/>
        </authorList>
    </citation>
    <scope>NUCLEOTIDE SEQUENCE [LARGE SCALE GENOMIC DNA]</scope>
    <source>
        <strain evidence="5 7">AM22-21LB</strain>
    </source>
</reference>
<dbReference type="Proteomes" id="UP000095350">
    <property type="component" value="Unassembled WGS sequence"/>
</dbReference>
<protein>
    <submittedName>
        <fullName evidence="3">DUF624 domain-containing protein</fullName>
    </submittedName>
    <submittedName>
        <fullName evidence="2">Predicted integral membrane protein</fullName>
    </submittedName>
</protein>
<dbReference type="PaxDb" id="166486-ERS852572_03015"/>
<keyword evidence="1" id="KW-0812">Transmembrane</keyword>
<evidence type="ECO:0000256" key="1">
    <source>
        <dbReference type="SAM" id="Phobius"/>
    </source>
</evidence>
<evidence type="ECO:0000313" key="9">
    <source>
        <dbReference type="Proteomes" id="UP000479531"/>
    </source>
</evidence>
<keyword evidence="1" id="KW-1133">Transmembrane helix</keyword>
<dbReference type="OrthoDB" id="9814991at2"/>
<reference evidence="3 8" key="3">
    <citation type="journal article" date="2019" name="Nat. Med.">
        <title>A library of human gut bacterial isolates paired with longitudinal multiomics data enables mechanistic microbiome research.</title>
        <authorList>
            <person name="Poyet M."/>
            <person name="Groussin M."/>
            <person name="Gibbons S.M."/>
            <person name="Avila-Pacheco J."/>
            <person name="Jiang X."/>
            <person name="Kearney S.M."/>
            <person name="Perrotta A.R."/>
            <person name="Berdy B."/>
            <person name="Zhao S."/>
            <person name="Lieberman T.D."/>
            <person name="Swanson P.K."/>
            <person name="Smith M."/>
            <person name="Roesemann S."/>
            <person name="Alexander J.E."/>
            <person name="Rich S.A."/>
            <person name="Livny J."/>
            <person name="Vlamakis H."/>
            <person name="Clish C."/>
            <person name="Bullock K."/>
            <person name="Deik A."/>
            <person name="Scott J."/>
            <person name="Pierce K.A."/>
            <person name="Xavier R.J."/>
            <person name="Alm E.J."/>
        </authorList>
    </citation>
    <scope>NUCLEOTIDE SEQUENCE [LARGE SCALE GENOMIC DNA]</scope>
    <source>
        <strain evidence="3 8">BIOML-A1</strain>
    </source>
</reference>
<feature type="transmembrane region" description="Helical" evidence="1">
    <location>
        <begin position="67"/>
        <end position="88"/>
    </location>
</feature>
<evidence type="ECO:0000313" key="4">
    <source>
        <dbReference type="EMBL" id="MVQ45241.1"/>
    </source>
</evidence>
<gene>
    <name evidence="5" type="ORF">DW264_08120</name>
    <name evidence="2" type="ORF">ERS852572_03015</name>
    <name evidence="4" type="ORF">GCK47_05890</name>
    <name evidence="3" type="ORF">GMD50_07045</name>
</gene>